<gene>
    <name evidence="7" type="ORF">DWW32_12570</name>
</gene>
<dbReference type="NCBIfam" id="TIGR00479">
    <property type="entry name" value="rumA"/>
    <property type="match status" value="1"/>
</dbReference>
<dbReference type="Proteomes" id="UP000265489">
    <property type="component" value="Unassembled WGS sequence"/>
</dbReference>
<dbReference type="InterPro" id="IPR030390">
    <property type="entry name" value="MeTrfase_TrmA_AS"/>
</dbReference>
<accession>A0A395W8V0</accession>
<keyword evidence="2 4" id="KW-0808">Transferase</keyword>
<comment type="caution">
    <text evidence="7">The sequence shown here is derived from an EMBL/GenBank/DDBJ whole genome shotgun (WGS) entry which is preliminary data.</text>
</comment>
<dbReference type="InterPro" id="IPR010280">
    <property type="entry name" value="U5_MeTrfase_fam"/>
</dbReference>
<evidence type="ECO:0000313" key="7">
    <source>
        <dbReference type="EMBL" id="RGU88837.1"/>
    </source>
</evidence>
<feature type="binding site" evidence="4">
    <location>
        <position position="264"/>
    </location>
    <ligand>
        <name>S-adenosyl-L-methionine</name>
        <dbReference type="ChEBI" id="CHEBI:59789"/>
    </ligand>
</feature>
<dbReference type="Gene3D" id="2.40.50.140">
    <property type="entry name" value="Nucleic acid-binding proteins"/>
    <property type="match status" value="1"/>
</dbReference>
<dbReference type="Gene3D" id="2.40.50.1070">
    <property type="match status" value="1"/>
</dbReference>
<dbReference type="PROSITE" id="PS50926">
    <property type="entry name" value="TRAM"/>
    <property type="match status" value="1"/>
</dbReference>
<dbReference type="RefSeq" id="WP_118325975.1">
    <property type="nucleotide sequence ID" value="NZ_CATXNH010000057.1"/>
</dbReference>
<dbReference type="SUPFAM" id="SSF53335">
    <property type="entry name" value="S-adenosyl-L-methionine-dependent methyltransferases"/>
    <property type="match status" value="1"/>
</dbReference>
<dbReference type="GeneID" id="66580756"/>
<evidence type="ECO:0000256" key="5">
    <source>
        <dbReference type="PROSITE-ProRule" id="PRU10015"/>
    </source>
</evidence>
<dbReference type="InterPro" id="IPR012340">
    <property type="entry name" value="NA-bd_OB-fold"/>
</dbReference>
<protein>
    <submittedName>
        <fullName evidence="7">23S rRNA (Uracil(1939)-C(5))-methyltransferase RlmD</fullName>
        <ecNumber evidence="7">2.1.1.190</ecNumber>
    </submittedName>
</protein>
<dbReference type="EMBL" id="QRYQ01000040">
    <property type="protein sequence ID" value="RGU88837.1"/>
    <property type="molecule type" value="Genomic_DNA"/>
</dbReference>
<reference evidence="7 8" key="1">
    <citation type="submission" date="2018-08" db="EMBL/GenBank/DDBJ databases">
        <title>A genome reference for cultivated species of the human gut microbiota.</title>
        <authorList>
            <person name="Zou Y."/>
            <person name="Xue W."/>
            <person name="Luo G."/>
        </authorList>
    </citation>
    <scope>NUCLEOTIDE SEQUENCE [LARGE SCALE GENOMIC DNA]</scope>
    <source>
        <strain evidence="7 8">AF15-20</strain>
    </source>
</reference>
<dbReference type="FunFam" id="3.40.50.150:FF:000009">
    <property type="entry name" value="23S rRNA (Uracil(1939)-C(5))-methyltransferase RlmD"/>
    <property type="match status" value="1"/>
</dbReference>
<evidence type="ECO:0000313" key="8">
    <source>
        <dbReference type="Proteomes" id="UP000265489"/>
    </source>
</evidence>
<feature type="binding site" evidence="4">
    <location>
        <position position="314"/>
    </location>
    <ligand>
        <name>S-adenosyl-L-methionine</name>
        <dbReference type="ChEBI" id="CHEBI:59789"/>
    </ligand>
</feature>
<dbReference type="GO" id="GO:0070475">
    <property type="term" value="P:rRNA base methylation"/>
    <property type="evidence" value="ECO:0007669"/>
    <property type="project" value="TreeGrafter"/>
</dbReference>
<comment type="similarity">
    <text evidence="4">Belongs to the class I-like SAM-binding methyltransferase superfamily. RNA M5U methyltransferase family.</text>
</comment>
<evidence type="ECO:0000256" key="3">
    <source>
        <dbReference type="ARBA" id="ARBA00022691"/>
    </source>
</evidence>
<dbReference type="PROSITE" id="PS51687">
    <property type="entry name" value="SAM_MT_RNA_M5U"/>
    <property type="match status" value="1"/>
</dbReference>
<dbReference type="PROSITE" id="PS01230">
    <property type="entry name" value="TRMA_1"/>
    <property type="match status" value="1"/>
</dbReference>
<keyword evidence="3 4" id="KW-0949">S-adenosyl-L-methionine</keyword>
<feature type="binding site" evidence="4">
    <location>
        <position position="293"/>
    </location>
    <ligand>
        <name>S-adenosyl-L-methionine</name>
        <dbReference type="ChEBI" id="CHEBI:59789"/>
    </ligand>
</feature>
<feature type="domain" description="TRAM" evidence="6">
    <location>
        <begin position="1"/>
        <end position="58"/>
    </location>
</feature>
<dbReference type="Pfam" id="PF05958">
    <property type="entry name" value="tRNA_U5-meth_tr"/>
    <property type="match status" value="1"/>
</dbReference>
<name>A0A395W8V0_9FIRM</name>
<proteinExistence type="inferred from homology"/>
<dbReference type="GO" id="GO:0070041">
    <property type="term" value="F:rRNA (uridine-C5-)-methyltransferase activity"/>
    <property type="evidence" value="ECO:0007669"/>
    <property type="project" value="TreeGrafter"/>
</dbReference>
<feature type="active site" description="Nucleophile" evidence="4">
    <location>
        <position position="387"/>
    </location>
</feature>
<dbReference type="Pfam" id="PF01938">
    <property type="entry name" value="TRAM"/>
    <property type="match status" value="1"/>
</dbReference>
<feature type="binding site" evidence="4">
    <location>
        <position position="360"/>
    </location>
    <ligand>
        <name>S-adenosyl-L-methionine</name>
        <dbReference type="ChEBI" id="CHEBI:59789"/>
    </ligand>
</feature>
<evidence type="ECO:0000256" key="2">
    <source>
        <dbReference type="ARBA" id="ARBA00022679"/>
    </source>
</evidence>
<feature type="active site" evidence="5">
    <location>
        <position position="387"/>
    </location>
</feature>
<dbReference type="InterPro" id="IPR002792">
    <property type="entry name" value="TRAM_dom"/>
</dbReference>
<evidence type="ECO:0000256" key="1">
    <source>
        <dbReference type="ARBA" id="ARBA00022603"/>
    </source>
</evidence>
<dbReference type="AlphaFoldDB" id="A0A395W8V0"/>
<dbReference type="PANTHER" id="PTHR11061">
    <property type="entry name" value="RNA M5U METHYLTRANSFERASE"/>
    <property type="match status" value="1"/>
</dbReference>
<evidence type="ECO:0000256" key="4">
    <source>
        <dbReference type="PROSITE-ProRule" id="PRU01024"/>
    </source>
</evidence>
<keyword evidence="1 4" id="KW-0489">Methyltransferase</keyword>
<dbReference type="SUPFAM" id="SSF50249">
    <property type="entry name" value="Nucleic acid-binding proteins"/>
    <property type="match status" value="1"/>
</dbReference>
<dbReference type="CDD" id="cd02440">
    <property type="entry name" value="AdoMet_MTases"/>
    <property type="match status" value="1"/>
</dbReference>
<dbReference type="EC" id="2.1.1.190" evidence="7"/>
<dbReference type="InterPro" id="IPR029063">
    <property type="entry name" value="SAM-dependent_MTases_sf"/>
</dbReference>
<sequence>MKKNEEYIVTCIDDTDLNSGVVKIDDMVVFVPNLLIGEKAKIKIVKVNKKYAFGIIIELLKPSINRQKLTCEVAKTCGGCQLQHMSYAYQLDYKYKHVKKLFEDIEVKPILGMDNPWYYRNKAQFPVKIKDGKVQMGFYRQHSNDVVTCKECKIQDHVINEVFSFIQKKITLKMAQDLRHVFIRHSSTDEIQVVFIGKNEKNIVSLSDQLKNTFANITSIVFNYNTRNDNVILGDTYKVLYGNDYIIEECLGNKVKLHFKAFFQVNPKQMEVLYSQAIKAANLTGNETCIDMYAGTGTIGMAVSQHAKSVIGVEIVKEAVDNANDNTKMNHLDHCHYICQDATDFAHDHKEDKIDVIFIDPPRKGMTENGIKDTITMQPDKIVYVSCNPKTLSRDLKIFKEYGYQCEYVQPVDMFCQTIGLECVAKLTKIV</sequence>
<dbReference type="Gene3D" id="3.40.50.150">
    <property type="entry name" value="Vaccinia Virus protein VP39"/>
    <property type="match status" value="1"/>
</dbReference>
<organism evidence="7 8">
    <name type="scientific">Holdemanella biformis</name>
    <dbReference type="NCBI Taxonomy" id="1735"/>
    <lineage>
        <taxon>Bacteria</taxon>
        <taxon>Bacillati</taxon>
        <taxon>Bacillota</taxon>
        <taxon>Erysipelotrichia</taxon>
        <taxon>Erysipelotrichales</taxon>
        <taxon>Erysipelotrichaceae</taxon>
        <taxon>Holdemanella</taxon>
    </lineage>
</organism>
<evidence type="ECO:0000259" key="6">
    <source>
        <dbReference type="PROSITE" id="PS50926"/>
    </source>
</evidence>
<dbReference type="PANTHER" id="PTHR11061:SF30">
    <property type="entry name" value="TRNA (URACIL(54)-C(5))-METHYLTRANSFERASE"/>
    <property type="match status" value="1"/>
</dbReference>